<feature type="compositionally biased region" description="Polar residues" evidence="6">
    <location>
        <begin position="910"/>
        <end position="925"/>
    </location>
</feature>
<proteinExistence type="predicted"/>
<keyword evidence="9" id="KW-1185">Reference proteome</keyword>
<feature type="compositionally biased region" description="Polar residues" evidence="6">
    <location>
        <begin position="1"/>
        <end position="18"/>
    </location>
</feature>
<dbReference type="EMBL" id="JALJOS010000042">
    <property type="protein sequence ID" value="KAK9820916.1"/>
    <property type="molecule type" value="Genomic_DNA"/>
</dbReference>
<evidence type="ECO:0000313" key="9">
    <source>
        <dbReference type="Proteomes" id="UP001438707"/>
    </source>
</evidence>
<evidence type="ECO:0000256" key="3">
    <source>
        <dbReference type="ARBA" id="ARBA00022833"/>
    </source>
</evidence>
<evidence type="ECO:0000313" key="8">
    <source>
        <dbReference type="EMBL" id="KAK9820916.1"/>
    </source>
</evidence>
<evidence type="ECO:0000256" key="4">
    <source>
        <dbReference type="ARBA" id="ARBA00023015"/>
    </source>
</evidence>
<feature type="region of interest" description="Disordered" evidence="6">
    <location>
        <begin position="890"/>
        <end position="955"/>
    </location>
</feature>
<keyword evidence="2" id="KW-0863">Zinc-finger</keyword>
<feature type="region of interest" description="Disordered" evidence="6">
    <location>
        <begin position="132"/>
        <end position="186"/>
    </location>
</feature>
<organism evidence="8 9">
    <name type="scientific">Apatococcus lobatus</name>
    <dbReference type="NCBI Taxonomy" id="904363"/>
    <lineage>
        <taxon>Eukaryota</taxon>
        <taxon>Viridiplantae</taxon>
        <taxon>Chlorophyta</taxon>
        <taxon>core chlorophytes</taxon>
        <taxon>Trebouxiophyceae</taxon>
        <taxon>Chlorellales</taxon>
        <taxon>Chlorellaceae</taxon>
        <taxon>Apatococcus</taxon>
    </lineage>
</organism>
<dbReference type="GO" id="GO:0035097">
    <property type="term" value="C:histone methyltransferase complex"/>
    <property type="evidence" value="ECO:0007669"/>
    <property type="project" value="TreeGrafter"/>
</dbReference>
<keyword evidence="4" id="KW-0805">Transcription regulation</keyword>
<gene>
    <name evidence="8" type="ORF">WJX74_006881</name>
</gene>
<dbReference type="GO" id="GO:0045893">
    <property type="term" value="P:positive regulation of DNA-templated transcription"/>
    <property type="evidence" value="ECO:0007669"/>
    <property type="project" value="TreeGrafter"/>
</dbReference>
<feature type="compositionally biased region" description="Low complexity" evidence="6">
    <location>
        <begin position="815"/>
        <end position="834"/>
    </location>
</feature>
<sequence length="955" mass="100276">MSTPSGKGTQHIPSSSTLVPLDLSSKHTPTASPTLMGADQGSLNTSPMLTTSVMMPHLAVGAPIAAANANDNELAAGAAAAQILQSGLSRPGEGASPEVPTPLQQAAASTDQPSGAIGLVEQTAVAPQRWLRTPVKAQQGSSQEPKETSSREGNQYQAVIPAQIGKRPAPGKEEDNPHCGIPGPSTEEALALAKGPELAAARALPPDATSDVLLGRNFRPQLLDRKDRNRRRPNWLHNIHDAKLGLDVQASGELPESVFRAGSLKGRRVSGASAEDPGSLLTKRMRSDAPVRNGFEDPNTAVARKKRTRSLADLDGPSHSSPVGPPPLANGHGPSAGPSSSALPALSPPTKLRADRLGPDAMINLRAASNSKPEVMDWSIQVGPQGGILHALLMYQGVIFQGALPNQLPMPTITQAPQQLQQQLQEQLLSAAIEPRDSRQPTPSPPPSPIYARSATPLDPLQASLAAPGPSGAQKRPIIRVKMSKDEGSPMQPSALPLPAGVPSRASLETQRLSELAAGRAPPPNTLPSIPEQPAAASEEPRPSLLGPDIEDETAPPDAKCAMCHKVADEPKPGHDPDSALEWGRNSGSHLGKLLRIRVSVKQRAWVHEQCAWWSPEVWEGDDQLHCVADAVRRGRMLRCKVCNEKGATMGCVLKTCKKSFHLPCARASNCALQAEPYCVSCPQHVQQVDRQEKGIFKHAGSAGRLSVRVKASPEGSQEQEPGSASLAEGTSSLATSDIHPVDTPGMGAHHEGAASREPSGMGSKAAAAREATSLGPKPSHSQPQKTAKLSVIMPRRDGSGAHPHPSSRLGPTVSASHPHSTSSHPQQPRQPSSGLLNGMHGSSREEPGEHRQDSLRAGALRADCRADGTNPGPLASGLVVSRSQAQYLPPSASHGALQTQGPLVEASGSHMQPQGPATSGQEQTAAPPAYPPYGNIWDDDRPLSFPKALARKRT</sequence>
<protein>
    <recommendedName>
        <fullName evidence="7">PHD-type domain-containing protein</fullName>
    </recommendedName>
</protein>
<feature type="compositionally biased region" description="Low complexity" evidence="6">
    <location>
        <begin position="333"/>
        <end position="349"/>
    </location>
</feature>
<feature type="region of interest" description="Disordered" evidence="6">
    <location>
        <begin position="515"/>
        <end position="557"/>
    </location>
</feature>
<feature type="region of interest" description="Disordered" evidence="6">
    <location>
        <begin position="434"/>
        <end position="455"/>
    </location>
</feature>
<comment type="caution">
    <text evidence="8">The sequence shown here is derived from an EMBL/GenBank/DDBJ whole genome shotgun (WGS) entry which is preliminary data.</text>
</comment>
<feature type="region of interest" description="Disordered" evidence="6">
    <location>
        <begin position="1"/>
        <end position="48"/>
    </location>
</feature>
<evidence type="ECO:0000256" key="6">
    <source>
        <dbReference type="SAM" id="MobiDB-lite"/>
    </source>
</evidence>
<dbReference type="InterPro" id="IPR034732">
    <property type="entry name" value="EPHD"/>
</dbReference>
<dbReference type="Gene3D" id="3.30.40.10">
    <property type="entry name" value="Zinc/RING finger domain, C3HC4 (zinc finger)"/>
    <property type="match status" value="1"/>
</dbReference>
<dbReference type="AlphaFoldDB" id="A0AAW1QHN1"/>
<evidence type="ECO:0000259" key="7">
    <source>
        <dbReference type="PROSITE" id="PS51805"/>
    </source>
</evidence>
<keyword evidence="3" id="KW-0862">Zinc</keyword>
<dbReference type="Proteomes" id="UP001438707">
    <property type="component" value="Unassembled WGS sequence"/>
</dbReference>
<accession>A0AAW1QHN1</accession>
<feature type="region of interest" description="Disordered" evidence="6">
    <location>
        <begin position="706"/>
        <end position="878"/>
    </location>
</feature>
<keyword evidence="5" id="KW-0804">Transcription</keyword>
<evidence type="ECO:0000256" key="2">
    <source>
        <dbReference type="ARBA" id="ARBA00022771"/>
    </source>
</evidence>
<feature type="compositionally biased region" description="Basic and acidic residues" evidence="6">
    <location>
        <begin position="843"/>
        <end position="855"/>
    </location>
</feature>
<dbReference type="Pfam" id="PF13771">
    <property type="entry name" value="zf-HC5HC2H"/>
    <property type="match status" value="1"/>
</dbReference>
<feature type="compositionally biased region" description="Polar residues" evidence="6">
    <location>
        <begin position="715"/>
        <end position="736"/>
    </location>
</feature>
<dbReference type="PANTHER" id="PTHR45838:SF4">
    <property type="entry name" value="HISTONE-LYSINE N-METHYLTRANSFERASE TRITHORAX"/>
    <property type="match status" value="1"/>
</dbReference>
<feature type="region of interest" description="Disordered" evidence="6">
    <location>
        <begin position="265"/>
        <end position="355"/>
    </location>
</feature>
<dbReference type="PANTHER" id="PTHR45838">
    <property type="entry name" value="HISTONE-LYSINE-N-METHYLTRANSFERASE 2 KMT2 FAMILY MEMBER"/>
    <property type="match status" value="1"/>
</dbReference>
<dbReference type="InterPro" id="IPR001965">
    <property type="entry name" value="Znf_PHD"/>
</dbReference>
<dbReference type="GO" id="GO:0008270">
    <property type="term" value="F:zinc ion binding"/>
    <property type="evidence" value="ECO:0007669"/>
    <property type="project" value="UniProtKB-KW"/>
</dbReference>
<dbReference type="SMART" id="SM00249">
    <property type="entry name" value="PHD"/>
    <property type="match status" value="1"/>
</dbReference>
<reference evidence="8 9" key="1">
    <citation type="journal article" date="2024" name="Nat. Commun.">
        <title>Phylogenomics reveals the evolutionary origins of lichenization in chlorophyte algae.</title>
        <authorList>
            <person name="Puginier C."/>
            <person name="Libourel C."/>
            <person name="Otte J."/>
            <person name="Skaloud P."/>
            <person name="Haon M."/>
            <person name="Grisel S."/>
            <person name="Petersen M."/>
            <person name="Berrin J.G."/>
            <person name="Delaux P.M."/>
            <person name="Dal Grande F."/>
            <person name="Keller J."/>
        </authorList>
    </citation>
    <scope>NUCLEOTIDE SEQUENCE [LARGE SCALE GENOMIC DNA]</scope>
    <source>
        <strain evidence="8 9">SAG 2145</strain>
    </source>
</reference>
<keyword evidence="1" id="KW-0479">Metal-binding</keyword>
<name>A0AAW1QHN1_9CHLO</name>
<dbReference type="PROSITE" id="PS51805">
    <property type="entry name" value="EPHD"/>
    <property type="match status" value="1"/>
</dbReference>
<evidence type="ECO:0000256" key="1">
    <source>
        <dbReference type="ARBA" id="ARBA00022723"/>
    </source>
</evidence>
<feature type="domain" description="PHD-type" evidence="7">
    <location>
        <begin position="558"/>
        <end position="686"/>
    </location>
</feature>
<evidence type="ECO:0000256" key="5">
    <source>
        <dbReference type="ARBA" id="ARBA00023163"/>
    </source>
</evidence>
<dbReference type="InterPro" id="IPR013083">
    <property type="entry name" value="Znf_RING/FYVE/PHD"/>
</dbReference>
<dbReference type="GO" id="GO:0042800">
    <property type="term" value="F:histone H3K4 methyltransferase activity"/>
    <property type="evidence" value="ECO:0007669"/>
    <property type="project" value="TreeGrafter"/>
</dbReference>